<dbReference type="RefSeq" id="WP_114441825.1">
    <property type="nucleotide sequence ID" value="NZ_QOZG01000007.1"/>
</dbReference>
<dbReference type="EMBL" id="QOZG01000007">
    <property type="protein sequence ID" value="RCS22708.1"/>
    <property type="molecule type" value="Genomic_DNA"/>
</dbReference>
<protein>
    <submittedName>
        <fullName evidence="4">FAD-binding protein</fullName>
    </submittedName>
</protein>
<dbReference type="InterPro" id="IPR007419">
    <property type="entry name" value="BFD-like_2Fe2S-bd_dom"/>
</dbReference>
<feature type="domain" description="FAD/NAD(P)-binding" evidence="3">
    <location>
        <begin position="8"/>
        <end position="313"/>
    </location>
</feature>
<dbReference type="Gene3D" id="1.10.10.1100">
    <property type="entry name" value="BFD-like [2Fe-2S]-binding domain"/>
    <property type="match status" value="1"/>
</dbReference>
<dbReference type="InterPro" id="IPR023753">
    <property type="entry name" value="FAD/NAD-binding_dom"/>
</dbReference>
<gene>
    <name evidence="4" type="ORF">DUT91_17740</name>
</gene>
<dbReference type="InterPro" id="IPR036188">
    <property type="entry name" value="FAD/NAD-bd_sf"/>
</dbReference>
<dbReference type="Gene3D" id="3.50.50.60">
    <property type="entry name" value="FAD/NAD(P)-binding domain"/>
    <property type="match status" value="2"/>
</dbReference>
<evidence type="ECO:0000259" key="3">
    <source>
        <dbReference type="Pfam" id="PF07992"/>
    </source>
</evidence>
<dbReference type="Pfam" id="PF04324">
    <property type="entry name" value="Fer2_BFD"/>
    <property type="match status" value="1"/>
</dbReference>
<proteinExistence type="predicted"/>
<evidence type="ECO:0000259" key="2">
    <source>
        <dbReference type="Pfam" id="PF04324"/>
    </source>
</evidence>
<dbReference type="PIRSF" id="PIRSF037495">
    <property type="entry name" value="Opine_OX_OoxA/HcnB"/>
    <property type="match status" value="1"/>
</dbReference>
<dbReference type="PANTHER" id="PTHR42949">
    <property type="entry name" value="ANAEROBIC GLYCEROL-3-PHOSPHATE DEHYDROGENASE SUBUNIT B"/>
    <property type="match status" value="1"/>
</dbReference>
<dbReference type="GO" id="GO:0016491">
    <property type="term" value="F:oxidoreductase activity"/>
    <property type="evidence" value="ECO:0007669"/>
    <property type="project" value="UniProtKB-KW"/>
</dbReference>
<reference evidence="4 5" key="1">
    <citation type="submission" date="2018-07" db="EMBL/GenBank/DDBJ databases">
        <title>The draft genome of Phyllobacterium salinisoli.</title>
        <authorList>
            <person name="Liu L."/>
            <person name="Li L."/>
            <person name="Zhang X."/>
            <person name="Liang L."/>
        </authorList>
    </citation>
    <scope>NUCLEOTIDE SEQUENCE [LARGE SCALE GENOMIC DNA]</scope>
    <source>
        <strain evidence="4 5">LLAN61</strain>
    </source>
</reference>
<dbReference type="PANTHER" id="PTHR42949:SF3">
    <property type="entry name" value="ANAEROBIC GLYCEROL-3-PHOSPHATE DEHYDROGENASE SUBUNIT B"/>
    <property type="match status" value="1"/>
</dbReference>
<dbReference type="PRINTS" id="PR00368">
    <property type="entry name" value="FADPNR"/>
</dbReference>
<comment type="caution">
    <text evidence="4">The sequence shown here is derived from an EMBL/GenBank/DDBJ whole genome shotgun (WGS) entry which is preliminary data.</text>
</comment>
<keyword evidence="1" id="KW-0560">Oxidoreductase</keyword>
<sequence>MTGRPQPLVVGAGPAGVRAAEALANAGLRPLVVDEAPACGGQIYRQRLVDDGRSTRDLYGSEAPKAERLHRDFAALARRIDYWPQALVWNLREGMADIALAGVSREVAYDGLILATGASDRVLPVPGWTLPGVFTLGGAQIALKTQGCAIGSRVVFAGSGPLLYLVAWQYMKAGIDVAAVLDATPLMAKYHLLRGLVLAPDIVLRGMRFAAELRLRGVAIHYGIEDLAMEGVTRVEGVRWRQGERERSLACDGIGYGLSLRSETQLADLAGCAFSFNARENAFLPQRDISGRSSVAGVYLAGDGAGIAGADAAELAGERGALALLEDRGLPHALERAADLERRLSRIGRFREVLEAAFPYPGHWAKCVADETLVCRCEEVSAGTLRQSVRDFALDELNRLKAVSRIGMGRCQGRFCGAAAAEILACEIAKSVDAVGHLRAQAPVKPLPLALKPGRARTAAE</sequence>
<dbReference type="AlphaFoldDB" id="A0A368JZY8"/>
<dbReference type="InterPro" id="IPR041854">
    <property type="entry name" value="BFD-like_2Fe2S-bd_dom_sf"/>
</dbReference>
<dbReference type="CDD" id="cd19946">
    <property type="entry name" value="GlpA-like_Fer2_BFD-like"/>
    <property type="match status" value="1"/>
</dbReference>
<keyword evidence="5" id="KW-1185">Reference proteome</keyword>
<accession>A0A368JZY8</accession>
<name>A0A368JZY8_9HYPH</name>
<dbReference type="SUPFAM" id="SSF51905">
    <property type="entry name" value="FAD/NAD(P)-binding domain"/>
    <property type="match status" value="1"/>
</dbReference>
<organism evidence="4 5">
    <name type="scientific">Phyllobacterium salinisoli</name>
    <dbReference type="NCBI Taxonomy" id="1899321"/>
    <lineage>
        <taxon>Bacteria</taxon>
        <taxon>Pseudomonadati</taxon>
        <taxon>Pseudomonadota</taxon>
        <taxon>Alphaproteobacteria</taxon>
        <taxon>Hyphomicrobiales</taxon>
        <taxon>Phyllobacteriaceae</taxon>
        <taxon>Phyllobacterium</taxon>
    </lineage>
</organism>
<feature type="domain" description="BFD-like [2Fe-2S]-binding" evidence="2">
    <location>
        <begin position="373"/>
        <end position="425"/>
    </location>
</feature>
<dbReference type="Proteomes" id="UP000253420">
    <property type="component" value="Unassembled WGS sequence"/>
</dbReference>
<dbReference type="OrthoDB" id="9801699at2"/>
<evidence type="ECO:0000313" key="4">
    <source>
        <dbReference type="EMBL" id="RCS22708.1"/>
    </source>
</evidence>
<dbReference type="InterPro" id="IPR017224">
    <property type="entry name" value="Opine_Oxase_asu/HCN_bsu"/>
</dbReference>
<evidence type="ECO:0000313" key="5">
    <source>
        <dbReference type="Proteomes" id="UP000253420"/>
    </source>
</evidence>
<dbReference type="Pfam" id="PF07992">
    <property type="entry name" value="Pyr_redox_2"/>
    <property type="match status" value="1"/>
</dbReference>
<dbReference type="PRINTS" id="PR00469">
    <property type="entry name" value="PNDRDTASEII"/>
</dbReference>
<evidence type="ECO:0000256" key="1">
    <source>
        <dbReference type="ARBA" id="ARBA00023002"/>
    </source>
</evidence>
<dbReference type="InterPro" id="IPR051691">
    <property type="entry name" value="Metab_Enz_Cyan_OpOx_G3PDH"/>
</dbReference>